<dbReference type="InterPro" id="IPR050531">
    <property type="entry name" value="SdhE_FAD_assembly_factor"/>
</dbReference>
<dbReference type="GO" id="GO:0006105">
    <property type="term" value="P:succinate metabolic process"/>
    <property type="evidence" value="ECO:0007669"/>
    <property type="project" value="TreeGrafter"/>
</dbReference>
<evidence type="ECO:0000256" key="4">
    <source>
        <dbReference type="ARBA" id="ARBA00022490"/>
    </source>
</evidence>
<dbReference type="Gene3D" id="1.10.150.250">
    <property type="entry name" value="Flavinator of succinate dehydrogenase"/>
    <property type="match status" value="1"/>
</dbReference>
<dbReference type="Proteomes" id="UP000627205">
    <property type="component" value="Unassembled WGS sequence"/>
</dbReference>
<keyword evidence="5" id="KW-0143">Chaperone</keyword>
<reference evidence="6" key="1">
    <citation type="journal article" date="2014" name="Int. J. Syst. Evol. Microbiol.">
        <title>Complete genome sequence of Corynebacterium casei LMG S-19264T (=DSM 44701T), isolated from a smear-ripened cheese.</title>
        <authorList>
            <consortium name="US DOE Joint Genome Institute (JGI-PGF)"/>
            <person name="Walter F."/>
            <person name="Albersmeier A."/>
            <person name="Kalinowski J."/>
            <person name="Ruckert C."/>
        </authorList>
    </citation>
    <scope>NUCLEOTIDE SEQUENCE</scope>
    <source>
        <strain evidence="6">CCM 7664</strain>
    </source>
</reference>
<keyword evidence="4" id="KW-0963">Cytoplasm</keyword>
<evidence type="ECO:0000313" key="6">
    <source>
        <dbReference type="EMBL" id="GGI52969.1"/>
    </source>
</evidence>
<evidence type="ECO:0000256" key="5">
    <source>
        <dbReference type="ARBA" id="ARBA00023186"/>
    </source>
</evidence>
<name>A0A8J3F4E1_9BURK</name>
<dbReference type="EMBL" id="BMDP01000001">
    <property type="protein sequence ID" value="GGI52969.1"/>
    <property type="molecule type" value="Genomic_DNA"/>
</dbReference>
<dbReference type="Pfam" id="PF03937">
    <property type="entry name" value="Sdh5"/>
    <property type="match status" value="1"/>
</dbReference>
<dbReference type="AlphaFoldDB" id="A0A8J3F4E1"/>
<dbReference type="InterPro" id="IPR036714">
    <property type="entry name" value="SDH_sf"/>
</dbReference>
<dbReference type="GO" id="GO:0005737">
    <property type="term" value="C:cytoplasm"/>
    <property type="evidence" value="ECO:0007669"/>
    <property type="project" value="UniProtKB-SubCell"/>
</dbReference>
<reference evidence="6" key="2">
    <citation type="submission" date="2020-09" db="EMBL/GenBank/DDBJ databases">
        <authorList>
            <person name="Sun Q."/>
            <person name="Sedlacek I."/>
        </authorList>
    </citation>
    <scope>NUCLEOTIDE SEQUENCE</scope>
    <source>
        <strain evidence="6">CCM 7664</strain>
    </source>
</reference>
<evidence type="ECO:0000256" key="2">
    <source>
        <dbReference type="ARBA" id="ARBA00008571"/>
    </source>
</evidence>
<keyword evidence="7" id="KW-1185">Reference proteome</keyword>
<evidence type="ECO:0000313" key="7">
    <source>
        <dbReference type="Proteomes" id="UP000627205"/>
    </source>
</evidence>
<organism evidence="6 7">
    <name type="scientific">Oxalicibacterium solurbis</name>
    <dbReference type="NCBI Taxonomy" id="69280"/>
    <lineage>
        <taxon>Bacteria</taxon>
        <taxon>Pseudomonadati</taxon>
        <taxon>Pseudomonadota</taxon>
        <taxon>Betaproteobacteria</taxon>
        <taxon>Burkholderiales</taxon>
        <taxon>Oxalobacteraceae</taxon>
        <taxon>Oxalicibacterium</taxon>
    </lineage>
</organism>
<accession>A0A8J3F4E1</accession>
<comment type="subcellular location">
    <subcellularLocation>
        <location evidence="1">Cytoplasm</location>
    </subcellularLocation>
</comment>
<comment type="caution">
    <text evidence="6">The sequence shown here is derived from an EMBL/GenBank/DDBJ whole genome shotgun (WGS) entry which is preliminary data.</text>
</comment>
<gene>
    <name evidence="6" type="ORF">GCM10011430_01430</name>
</gene>
<evidence type="ECO:0000256" key="1">
    <source>
        <dbReference type="ARBA" id="ARBA00004496"/>
    </source>
</evidence>
<dbReference type="PANTHER" id="PTHR39585:SF1">
    <property type="entry name" value="FAD ASSEMBLY FACTOR SDHE"/>
    <property type="match status" value="1"/>
</dbReference>
<comment type="similarity">
    <text evidence="2">Belongs to the SdhE FAD assembly factor family.</text>
</comment>
<dbReference type="PANTHER" id="PTHR39585">
    <property type="entry name" value="FAD ASSEMBLY FACTOR SDHE"/>
    <property type="match status" value="1"/>
</dbReference>
<dbReference type="InterPro" id="IPR005631">
    <property type="entry name" value="SDH"/>
</dbReference>
<dbReference type="SUPFAM" id="SSF109910">
    <property type="entry name" value="YgfY-like"/>
    <property type="match status" value="1"/>
</dbReference>
<proteinExistence type="inferred from homology"/>
<sequence length="116" mass="13217">MYGGQSAAFSFPDGKMAWKRVAEVDAMSQITHQADPVKRARLRWRARRGLLENDLIITRFLDGHEETLSDEEVDAFSMLMELPDNDLLNLLLARNEPEGEVDLPHVRALLARMRAV</sequence>
<evidence type="ECO:0000256" key="3">
    <source>
        <dbReference type="ARBA" id="ARBA00019418"/>
    </source>
</evidence>
<protein>
    <recommendedName>
        <fullName evidence="3">FAD assembly factor SdhE</fullName>
    </recommendedName>
</protein>